<protein>
    <submittedName>
        <fullName evidence="2">Uncharacterized protein</fullName>
    </submittedName>
</protein>
<evidence type="ECO:0000313" key="2">
    <source>
        <dbReference type="EMBL" id="HIT76208.1"/>
    </source>
</evidence>
<evidence type="ECO:0000256" key="1">
    <source>
        <dbReference type="SAM" id="Phobius"/>
    </source>
</evidence>
<gene>
    <name evidence="2" type="ORF">IAA98_11525</name>
</gene>
<evidence type="ECO:0000313" key="3">
    <source>
        <dbReference type="Proteomes" id="UP000886842"/>
    </source>
</evidence>
<feature type="transmembrane region" description="Helical" evidence="1">
    <location>
        <begin position="31"/>
        <end position="53"/>
    </location>
</feature>
<dbReference type="EMBL" id="DVLP01000338">
    <property type="protein sequence ID" value="HIT76208.1"/>
    <property type="molecule type" value="Genomic_DNA"/>
</dbReference>
<dbReference type="AlphaFoldDB" id="A0A9D1GYM2"/>
<reference evidence="2" key="2">
    <citation type="journal article" date="2021" name="PeerJ">
        <title>Extensive microbial diversity within the chicken gut microbiome revealed by metagenomics and culture.</title>
        <authorList>
            <person name="Gilroy R."/>
            <person name="Ravi A."/>
            <person name="Getino M."/>
            <person name="Pursley I."/>
            <person name="Horton D.L."/>
            <person name="Alikhan N.F."/>
            <person name="Baker D."/>
            <person name="Gharbi K."/>
            <person name="Hall N."/>
            <person name="Watson M."/>
            <person name="Adriaenssens E.M."/>
            <person name="Foster-Nyarko E."/>
            <person name="Jarju S."/>
            <person name="Secka A."/>
            <person name="Antonio M."/>
            <person name="Oren A."/>
            <person name="Chaudhuri R.R."/>
            <person name="La Ragione R."/>
            <person name="Hildebrand F."/>
            <person name="Pallen M.J."/>
        </authorList>
    </citation>
    <scope>NUCLEOTIDE SEQUENCE</scope>
    <source>
        <strain evidence="2">ChiGjej1B1-24693</strain>
    </source>
</reference>
<proteinExistence type="predicted"/>
<keyword evidence="1" id="KW-1133">Transmembrane helix</keyword>
<organism evidence="2 3">
    <name type="scientific">Candidatus Avipropionibacterium avicola</name>
    <dbReference type="NCBI Taxonomy" id="2840701"/>
    <lineage>
        <taxon>Bacteria</taxon>
        <taxon>Bacillati</taxon>
        <taxon>Actinomycetota</taxon>
        <taxon>Actinomycetes</taxon>
        <taxon>Propionibacteriales</taxon>
        <taxon>Propionibacteriaceae</taxon>
        <taxon>Propionibacteriaceae incertae sedis</taxon>
        <taxon>Candidatus Avipropionibacterium</taxon>
    </lineage>
</organism>
<keyword evidence="1" id="KW-0812">Transmembrane</keyword>
<name>A0A9D1GYM2_9ACTN</name>
<keyword evidence="1" id="KW-0472">Membrane</keyword>
<dbReference type="Proteomes" id="UP000886842">
    <property type="component" value="Unassembled WGS sequence"/>
</dbReference>
<accession>A0A9D1GYM2</accession>
<comment type="caution">
    <text evidence="2">The sequence shown here is derived from an EMBL/GenBank/DDBJ whole genome shotgun (WGS) entry which is preliminary data.</text>
</comment>
<reference evidence="2" key="1">
    <citation type="submission" date="2020-10" db="EMBL/GenBank/DDBJ databases">
        <authorList>
            <person name="Gilroy R."/>
        </authorList>
    </citation>
    <scope>NUCLEOTIDE SEQUENCE</scope>
    <source>
        <strain evidence="2">ChiGjej1B1-24693</strain>
    </source>
</reference>
<sequence>MMKSIFAAVVGFEVLVMVIVFFVVPGGESMGWMRVVIPAAVLGITVISMAPFLKVSSTFDEAMRQFRGTPNDDFAQAPIGIGTILDADTTGLSINDVQQYEIAFDVETLDGQRFPATCRQLVPQHELSAIARGTVLPVAYRPDRPGVVELVDEDRMVEAQHIHHQLRVAKGLSDPDSLIVTAEGTPAMGVVLSAVPTGEIRHGHTGLELTIAVTRPDGGQFTTSKVSYLPARHVGLVQPGRQLSVHYLPHDESRVSISLPAVA</sequence>
<feature type="transmembrane region" description="Helical" evidence="1">
    <location>
        <begin position="5"/>
        <end position="25"/>
    </location>
</feature>